<feature type="transmembrane region" description="Helical" evidence="10">
    <location>
        <begin position="229"/>
        <end position="251"/>
    </location>
</feature>
<dbReference type="InterPro" id="IPR014743">
    <property type="entry name" value="Cl-channel_core"/>
</dbReference>
<feature type="transmembrane region" description="Helical" evidence="10">
    <location>
        <begin position="197"/>
        <end position="217"/>
    </location>
</feature>
<dbReference type="SUPFAM" id="SSF81340">
    <property type="entry name" value="Clc chloride channel"/>
    <property type="match status" value="1"/>
</dbReference>
<dbReference type="InterPro" id="IPR050368">
    <property type="entry name" value="ClC-type_chloride_channel"/>
</dbReference>
<dbReference type="PANTHER" id="PTHR43427">
    <property type="entry name" value="CHLORIDE CHANNEL PROTEIN CLC-E"/>
    <property type="match status" value="1"/>
</dbReference>
<dbReference type="GO" id="GO:0034707">
    <property type="term" value="C:chloride channel complex"/>
    <property type="evidence" value="ECO:0007669"/>
    <property type="project" value="UniProtKB-KW"/>
</dbReference>
<dbReference type="EMBL" id="CAFBLP010000014">
    <property type="protein sequence ID" value="CAB4870417.1"/>
    <property type="molecule type" value="Genomic_DNA"/>
</dbReference>
<keyword evidence="8" id="KW-0868">Chloride</keyword>
<evidence type="ECO:0000256" key="8">
    <source>
        <dbReference type="ARBA" id="ARBA00023214"/>
    </source>
</evidence>
<keyword evidence="6 10" id="KW-0472">Membrane</keyword>
<sequence length="437" mass="44568">MPDVDTPEVRPTRVAQARGLLLTFALAATVSAFGALFAHFFRESILFTLEHLGGDRRSTVVAADSSRLGVFALVTAGLLAAGWIGRIAMRWGHERLGLAAVAVAARGAGAGPSMSGTLLRSSGTWLAMSTLSSLGREAAILETGGSFGAWLGRRMHRPPADLASTGIAAAFAAAYHAPIGAFLYVREHVVNRPERRTIACSLAGGVMGFLFSLQFLGGAPVFHHGVDPLGGGAFVRAAAALIPAVIVTRAFFAVRKRLAPSVEPAPESARIWLRSAVFAVVGGAVVALVPLTSGNGMEAIRQGFTGATVGLGLALCFGKLVATSASIGSGAPGGVFSPSMAVAAGAALLSFEALAKLGVTLPGTPWDGMLAAMSVGIAVGTRSPLVGIVVVAELAGDARLLPVCGVAVGLAWLVERIIDAASRRLRPERAVVASLDG</sequence>
<comment type="subcellular location">
    <subcellularLocation>
        <location evidence="1">Membrane</location>
        <topology evidence="1">Multi-pass membrane protein</topology>
    </subcellularLocation>
</comment>
<evidence type="ECO:0000256" key="4">
    <source>
        <dbReference type="ARBA" id="ARBA00022989"/>
    </source>
</evidence>
<keyword evidence="4 10" id="KW-1133">Transmembrane helix</keyword>
<evidence type="ECO:0000256" key="2">
    <source>
        <dbReference type="ARBA" id="ARBA00022448"/>
    </source>
</evidence>
<feature type="transmembrane region" description="Helical" evidence="10">
    <location>
        <begin position="334"/>
        <end position="351"/>
    </location>
</feature>
<evidence type="ECO:0000256" key="6">
    <source>
        <dbReference type="ARBA" id="ARBA00023136"/>
    </source>
</evidence>
<accession>A0A6J7DIC9</accession>
<organism evidence="11">
    <name type="scientific">freshwater metagenome</name>
    <dbReference type="NCBI Taxonomy" id="449393"/>
    <lineage>
        <taxon>unclassified sequences</taxon>
        <taxon>metagenomes</taxon>
        <taxon>ecological metagenomes</taxon>
    </lineage>
</organism>
<dbReference type="Pfam" id="PF00654">
    <property type="entry name" value="Voltage_CLC"/>
    <property type="match status" value="1"/>
</dbReference>
<proteinExistence type="predicted"/>
<feature type="transmembrane region" description="Helical" evidence="10">
    <location>
        <begin position="162"/>
        <end position="185"/>
    </location>
</feature>
<evidence type="ECO:0000256" key="5">
    <source>
        <dbReference type="ARBA" id="ARBA00023065"/>
    </source>
</evidence>
<dbReference type="GO" id="GO:0005254">
    <property type="term" value="F:chloride channel activity"/>
    <property type="evidence" value="ECO:0007669"/>
    <property type="project" value="UniProtKB-KW"/>
</dbReference>
<keyword evidence="5" id="KW-0406">Ion transport</keyword>
<dbReference type="AlphaFoldDB" id="A0A6J7DIC9"/>
<dbReference type="CDD" id="cd00400">
    <property type="entry name" value="Voltage_gated_ClC"/>
    <property type="match status" value="1"/>
</dbReference>
<reference evidence="11" key="1">
    <citation type="submission" date="2020-05" db="EMBL/GenBank/DDBJ databases">
        <authorList>
            <person name="Chiriac C."/>
            <person name="Salcher M."/>
            <person name="Ghai R."/>
            <person name="Kavagutti S V."/>
        </authorList>
    </citation>
    <scope>NUCLEOTIDE SEQUENCE</scope>
</reference>
<name>A0A6J7DIC9_9ZZZZ</name>
<evidence type="ECO:0000256" key="7">
    <source>
        <dbReference type="ARBA" id="ARBA00023173"/>
    </source>
</evidence>
<keyword evidence="2" id="KW-0813">Transport</keyword>
<feature type="transmembrane region" description="Helical" evidence="10">
    <location>
        <begin position="303"/>
        <end position="322"/>
    </location>
</feature>
<evidence type="ECO:0000256" key="1">
    <source>
        <dbReference type="ARBA" id="ARBA00004141"/>
    </source>
</evidence>
<gene>
    <name evidence="11" type="ORF">UFOPK3376_00793</name>
</gene>
<evidence type="ECO:0000256" key="9">
    <source>
        <dbReference type="ARBA" id="ARBA00023303"/>
    </source>
</evidence>
<keyword evidence="7" id="KW-0869">Chloride channel</keyword>
<feature type="transmembrane region" description="Helical" evidence="10">
    <location>
        <begin position="371"/>
        <end position="392"/>
    </location>
</feature>
<feature type="transmembrane region" description="Helical" evidence="10">
    <location>
        <begin position="68"/>
        <end position="89"/>
    </location>
</feature>
<protein>
    <submittedName>
        <fullName evidence="11">Unannotated protein</fullName>
    </submittedName>
</protein>
<keyword evidence="3 10" id="KW-0812">Transmembrane</keyword>
<dbReference type="InterPro" id="IPR001807">
    <property type="entry name" value="ClC"/>
</dbReference>
<feature type="transmembrane region" description="Helical" evidence="10">
    <location>
        <begin position="96"/>
        <end position="119"/>
    </location>
</feature>
<feature type="transmembrane region" description="Helical" evidence="10">
    <location>
        <begin position="20"/>
        <end position="41"/>
    </location>
</feature>
<dbReference type="PANTHER" id="PTHR43427:SF6">
    <property type="entry name" value="CHLORIDE CHANNEL PROTEIN CLC-E"/>
    <property type="match status" value="1"/>
</dbReference>
<evidence type="ECO:0000313" key="11">
    <source>
        <dbReference type="EMBL" id="CAB4870417.1"/>
    </source>
</evidence>
<evidence type="ECO:0000256" key="3">
    <source>
        <dbReference type="ARBA" id="ARBA00022692"/>
    </source>
</evidence>
<evidence type="ECO:0000256" key="10">
    <source>
        <dbReference type="SAM" id="Phobius"/>
    </source>
</evidence>
<dbReference type="Gene3D" id="1.10.3080.10">
    <property type="entry name" value="Clc chloride channel"/>
    <property type="match status" value="1"/>
</dbReference>
<feature type="transmembrane region" description="Helical" evidence="10">
    <location>
        <begin position="271"/>
        <end position="291"/>
    </location>
</feature>
<keyword evidence="9" id="KW-0407">Ion channel</keyword>